<proteinExistence type="inferred from homology"/>
<evidence type="ECO:0000256" key="2">
    <source>
        <dbReference type="ARBA" id="ARBA00093450"/>
    </source>
</evidence>
<dbReference type="HAMAP" id="MF_00632">
    <property type="entry name" value="UPF0234"/>
    <property type="match status" value="1"/>
</dbReference>
<dbReference type="CDD" id="cd11740">
    <property type="entry name" value="YajQ_like"/>
    <property type="match status" value="1"/>
</dbReference>
<dbReference type="STRING" id="1157490.EL26_05375"/>
<dbReference type="Proteomes" id="UP000027931">
    <property type="component" value="Unassembled WGS sequence"/>
</dbReference>
<dbReference type="eggNOG" id="COG1666">
    <property type="taxonomic scope" value="Bacteria"/>
</dbReference>
<dbReference type="NCBIfam" id="NF003819">
    <property type="entry name" value="PRK05412.1"/>
    <property type="match status" value="1"/>
</dbReference>
<dbReference type="InterPro" id="IPR007551">
    <property type="entry name" value="YajQ/Smlt4090-like"/>
</dbReference>
<dbReference type="InterPro" id="IPR035571">
    <property type="entry name" value="UPF0234-like_C"/>
</dbReference>
<dbReference type="InterPro" id="IPR035570">
    <property type="entry name" value="UPF0234_N"/>
</dbReference>
<dbReference type="PANTHER" id="PTHR30476">
    <property type="entry name" value="UPF0234 PROTEIN YAJQ"/>
    <property type="match status" value="1"/>
</dbReference>
<gene>
    <name evidence="4" type="ORF">EL26_05375</name>
</gene>
<keyword evidence="1 3" id="KW-0547">Nucleotide-binding</keyword>
<dbReference type="PANTHER" id="PTHR30476:SF0">
    <property type="entry name" value="UPF0234 PROTEIN YAJQ"/>
    <property type="match status" value="1"/>
</dbReference>
<dbReference type="RefSeq" id="WP_038085261.1">
    <property type="nucleotide sequence ID" value="NZ_JMIR01000005.1"/>
</dbReference>
<dbReference type="FunFam" id="3.30.70.990:FF:000002">
    <property type="entry name" value="UPF0234 protein LEP1GSC067_4943"/>
    <property type="match status" value="1"/>
</dbReference>
<dbReference type="Gene3D" id="3.30.70.860">
    <property type="match status" value="1"/>
</dbReference>
<comment type="similarity">
    <text evidence="2 3">Belongs to the YajQ family.</text>
</comment>
<evidence type="ECO:0000256" key="1">
    <source>
        <dbReference type="ARBA" id="ARBA00022741"/>
    </source>
</evidence>
<dbReference type="GO" id="GO:0000166">
    <property type="term" value="F:nucleotide binding"/>
    <property type="evidence" value="ECO:0007669"/>
    <property type="project" value="UniProtKB-UniRule"/>
</dbReference>
<comment type="function">
    <text evidence="3">Nucleotide-binding protein.</text>
</comment>
<dbReference type="SUPFAM" id="SSF89963">
    <property type="entry name" value="YajQ-like"/>
    <property type="match status" value="2"/>
</dbReference>
<reference evidence="4 5" key="1">
    <citation type="journal article" date="2013" name="Int. J. Syst. Evol. Microbiol.">
        <title>Tumebacillus flagellatus sp. nov., an alpha-amylase/pullulanase-producing bacterium isolated from cassava wastewater.</title>
        <authorList>
            <person name="Wang Q."/>
            <person name="Xie N."/>
            <person name="Qin Y."/>
            <person name="Shen N."/>
            <person name="Zhu J."/>
            <person name="Mi H."/>
            <person name="Huang R."/>
        </authorList>
    </citation>
    <scope>NUCLEOTIDE SEQUENCE [LARGE SCALE GENOMIC DNA]</scope>
    <source>
        <strain evidence="4 5">GST4</strain>
    </source>
</reference>
<dbReference type="AlphaFoldDB" id="A0A074MEH5"/>
<sequence length="163" mass="18133">MAKDPSFDIVSEINMQEMDNAVNQAVKEMTGRFDFKNSKSSIELGEKDITLASDDEFKLKSVIDILESKMIKRGISLKSLDFGKVEPASGGTVRQVAKLKQGLDQDNAKKIVKIIKDSKIKVQASVQGDQVRVTGKSRDDLQAVIQLVKNSDLPIDLQFTNYR</sequence>
<keyword evidence="5" id="KW-1185">Reference proteome</keyword>
<accession>A0A074MEH5</accession>
<evidence type="ECO:0000256" key="3">
    <source>
        <dbReference type="HAMAP-Rule" id="MF_00632"/>
    </source>
</evidence>
<dbReference type="OrthoDB" id="9801447at2"/>
<evidence type="ECO:0000313" key="5">
    <source>
        <dbReference type="Proteomes" id="UP000027931"/>
    </source>
</evidence>
<dbReference type="GO" id="GO:0005829">
    <property type="term" value="C:cytosol"/>
    <property type="evidence" value="ECO:0007669"/>
    <property type="project" value="TreeGrafter"/>
</dbReference>
<protein>
    <recommendedName>
        <fullName evidence="3">Nucleotide-binding protein EL26_05375</fullName>
    </recommendedName>
</protein>
<dbReference type="EMBL" id="JMIR01000005">
    <property type="protein sequence ID" value="KEO84197.1"/>
    <property type="molecule type" value="Genomic_DNA"/>
</dbReference>
<dbReference type="Pfam" id="PF04461">
    <property type="entry name" value="YajQ"/>
    <property type="match status" value="1"/>
</dbReference>
<evidence type="ECO:0000313" key="4">
    <source>
        <dbReference type="EMBL" id="KEO84197.1"/>
    </source>
</evidence>
<dbReference type="Gene3D" id="3.30.70.990">
    <property type="entry name" value="YajQ-like, domain 2"/>
    <property type="match status" value="1"/>
</dbReference>
<comment type="caution">
    <text evidence="4">The sequence shown here is derived from an EMBL/GenBank/DDBJ whole genome shotgun (WGS) entry which is preliminary data.</text>
</comment>
<dbReference type="InterPro" id="IPR036183">
    <property type="entry name" value="YajQ-like_sf"/>
</dbReference>
<name>A0A074MEH5_9BACL</name>
<organism evidence="4 5">
    <name type="scientific">Tumebacillus flagellatus</name>
    <dbReference type="NCBI Taxonomy" id="1157490"/>
    <lineage>
        <taxon>Bacteria</taxon>
        <taxon>Bacillati</taxon>
        <taxon>Bacillota</taxon>
        <taxon>Bacilli</taxon>
        <taxon>Bacillales</taxon>
        <taxon>Alicyclobacillaceae</taxon>
        <taxon>Tumebacillus</taxon>
    </lineage>
</organism>